<dbReference type="RefSeq" id="WP_118425900.1">
    <property type="nucleotide sequence ID" value="NZ_CAUDCD010000017.1"/>
</dbReference>
<name>A0A415STU2_9BACT</name>
<gene>
    <name evidence="2" type="ORF">DWZ34_15835</name>
</gene>
<evidence type="ECO:0000313" key="3">
    <source>
        <dbReference type="Proteomes" id="UP000285109"/>
    </source>
</evidence>
<keyword evidence="1" id="KW-0472">Membrane</keyword>
<evidence type="ECO:0000256" key="1">
    <source>
        <dbReference type="SAM" id="Phobius"/>
    </source>
</evidence>
<reference evidence="2 3" key="1">
    <citation type="submission" date="2018-08" db="EMBL/GenBank/DDBJ databases">
        <title>A genome reference for cultivated species of the human gut microbiota.</title>
        <authorList>
            <person name="Zou Y."/>
            <person name="Xue W."/>
            <person name="Luo G."/>
        </authorList>
    </citation>
    <scope>NUCLEOTIDE SEQUENCE [LARGE SCALE GENOMIC DNA]</scope>
    <source>
        <strain evidence="2 3">AF31-28B-AC</strain>
    </source>
</reference>
<sequence>MENPANYSSLIQLAVTFNFVFVVFRHESEDKAKMLIDTFIEKWRKIFQEETNALFTAIQEMVYNKFSILKEKPVISKYHEELKKNYRSFQELISWYPKYLPRYCMMSGLYSLILLILLAELNFNNNLGVKTIELFLSFLVIYQLAYNGYYIIIEIIAFFQKKEQHEQKYMQQLIIFFVAIVIGTITSFCEIEIMDAKKLFYISIALAFSPFIVTFLYIIIFGTICICKLYIFISKIEAFRADFNKVVTGLTPKETFEYVSHRNVESFEFYKFEGPKDSNN</sequence>
<keyword evidence="1" id="KW-0812">Transmembrane</keyword>
<accession>A0A415STU2</accession>
<feature type="transmembrane region" description="Helical" evidence="1">
    <location>
        <begin position="135"/>
        <end position="157"/>
    </location>
</feature>
<dbReference type="Proteomes" id="UP000285109">
    <property type="component" value="Unassembled WGS sequence"/>
</dbReference>
<protein>
    <submittedName>
        <fullName evidence="2">Uncharacterized protein</fullName>
    </submittedName>
</protein>
<dbReference type="AlphaFoldDB" id="A0A415STU2"/>
<organism evidence="2 3">
    <name type="scientific">Phocaeicola plebeius</name>
    <dbReference type="NCBI Taxonomy" id="310297"/>
    <lineage>
        <taxon>Bacteria</taxon>
        <taxon>Pseudomonadati</taxon>
        <taxon>Bacteroidota</taxon>
        <taxon>Bacteroidia</taxon>
        <taxon>Bacteroidales</taxon>
        <taxon>Bacteroidaceae</taxon>
        <taxon>Phocaeicola</taxon>
    </lineage>
</organism>
<feature type="transmembrane region" description="Helical" evidence="1">
    <location>
        <begin position="103"/>
        <end position="123"/>
    </location>
</feature>
<feature type="transmembrane region" description="Helical" evidence="1">
    <location>
        <begin position="200"/>
        <end position="231"/>
    </location>
</feature>
<proteinExistence type="predicted"/>
<evidence type="ECO:0000313" key="2">
    <source>
        <dbReference type="EMBL" id="RHM92414.1"/>
    </source>
</evidence>
<comment type="caution">
    <text evidence="2">The sequence shown here is derived from an EMBL/GenBank/DDBJ whole genome shotgun (WGS) entry which is preliminary data.</text>
</comment>
<feature type="transmembrane region" description="Helical" evidence="1">
    <location>
        <begin position="169"/>
        <end position="188"/>
    </location>
</feature>
<feature type="transmembrane region" description="Helical" evidence="1">
    <location>
        <begin position="6"/>
        <end position="24"/>
    </location>
</feature>
<keyword evidence="1" id="KW-1133">Transmembrane helix</keyword>
<dbReference type="EMBL" id="QRQK01000043">
    <property type="protein sequence ID" value="RHM92414.1"/>
    <property type="molecule type" value="Genomic_DNA"/>
</dbReference>